<dbReference type="Gene3D" id="3.40.1440.10">
    <property type="entry name" value="GIY-YIG endonuclease"/>
    <property type="match status" value="1"/>
</dbReference>
<accession>A0A1G1ZLZ9</accession>
<dbReference type="InterPro" id="IPR000305">
    <property type="entry name" value="GIY-YIG_endonuc"/>
</dbReference>
<reference evidence="2 3" key="1">
    <citation type="journal article" date="2016" name="Nat. Commun.">
        <title>Thousands of microbial genomes shed light on interconnected biogeochemical processes in an aquifer system.</title>
        <authorList>
            <person name="Anantharaman K."/>
            <person name="Brown C.T."/>
            <person name="Hug L.A."/>
            <person name="Sharon I."/>
            <person name="Castelle C.J."/>
            <person name="Probst A.J."/>
            <person name="Thomas B.C."/>
            <person name="Singh A."/>
            <person name="Wilkins M.J."/>
            <person name="Karaoz U."/>
            <person name="Brodie E.L."/>
            <person name="Williams K.H."/>
            <person name="Hubbard S.S."/>
            <person name="Banfield J.F."/>
        </authorList>
    </citation>
    <scope>NUCLEOTIDE SEQUENCE [LARGE SCALE GENOMIC DNA]</scope>
</reference>
<evidence type="ECO:0000313" key="2">
    <source>
        <dbReference type="EMBL" id="OGY65571.1"/>
    </source>
</evidence>
<evidence type="ECO:0000259" key="1">
    <source>
        <dbReference type="PROSITE" id="PS50164"/>
    </source>
</evidence>
<dbReference type="SUPFAM" id="SSF82771">
    <property type="entry name" value="GIY-YIG endonuclease"/>
    <property type="match status" value="1"/>
</dbReference>
<proteinExistence type="predicted"/>
<comment type="caution">
    <text evidence="2">The sequence shown here is derived from an EMBL/GenBank/DDBJ whole genome shotgun (WGS) entry which is preliminary data.</text>
</comment>
<dbReference type="STRING" id="1798407.A3A16_01560"/>
<evidence type="ECO:0000313" key="3">
    <source>
        <dbReference type="Proteomes" id="UP000177942"/>
    </source>
</evidence>
<name>A0A1G1ZLZ9_9BACT</name>
<dbReference type="EMBL" id="MHJJ01000008">
    <property type="protein sequence ID" value="OGY65571.1"/>
    <property type="molecule type" value="Genomic_DNA"/>
</dbReference>
<organism evidence="2 3">
    <name type="scientific">Candidatus Harrisonbacteria bacterium RIFCSPLOWO2_01_FULL_44_18</name>
    <dbReference type="NCBI Taxonomy" id="1798407"/>
    <lineage>
        <taxon>Bacteria</taxon>
        <taxon>Candidatus Harrisoniibacteriota</taxon>
    </lineage>
</organism>
<feature type="domain" description="GIY-YIG" evidence="1">
    <location>
        <begin position="1"/>
        <end position="79"/>
    </location>
</feature>
<sequence length="93" mass="11326">MHYTYILLCVDDVRERRKFYIGSTDNLNKRIVAHKNKEVQTTKSFDQIELIYFEGCRNKTDARKRELQLKTGFGRGYINRRIKNYFREIDTRE</sequence>
<dbReference type="AlphaFoldDB" id="A0A1G1ZLZ9"/>
<dbReference type="Pfam" id="PF01541">
    <property type="entry name" value="GIY-YIG"/>
    <property type="match status" value="1"/>
</dbReference>
<dbReference type="PROSITE" id="PS50164">
    <property type="entry name" value="GIY_YIG"/>
    <property type="match status" value="1"/>
</dbReference>
<dbReference type="InterPro" id="IPR035901">
    <property type="entry name" value="GIY-YIG_endonuc_sf"/>
</dbReference>
<protein>
    <recommendedName>
        <fullName evidence="1">GIY-YIG domain-containing protein</fullName>
    </recommendedName>
</protein>
<dbReference type="Proteomes" id="UP000177942">
    <property type="component" value="Unassembled WGS sequence"/>
</dbReference>
<gene>
    <name evidence="2" type="ORF">A3A16_01560</name>
</gene>